<dbReference type="InterPro" id="IPR001117">
    <property type="entry name" value="Cu-oxidase_2nd"/>
</dbReference>
<dbReference type="SUPFAM" id="SSF49503">
    <property type="entry name" value="Cupredoxins"/>
    <property type="match status" value="1"/>
</dbReference>
<comment type="caution">
    <text evidence="2">The sequence shown here is derived from an EMBL/GenBank/DDBJ whole genome shotgun (WGS) entry which is preliminary data.</text>
</comment>
<evidence type="ECO:0000259" key="1">
    <source>
        <dbReference type="Pfam" id="PF00394"/>
    </source>
</evidence>
<evidence type="ECO:0000313" key="3">
    <source>
        <dbReference type="Proteomes" id="UP000734854"/>
    </source>
</evidence>
<dbReference type="AlphaFoldDB" id="A0A8J5F443"/>
<dbReference type="Gene3D" id="2.60.40.420">
    <property type="entry name" value="Cupredoxins - blue copper proteins"/>
    <property type="match status" value="1"/>
</dbReference>
<feature type="domain" description="Plastocyanin-like" evidence="1">
    <location>
        <begin position="31"/>
        <end position="108"/>
    </location>
</feature>
<dbReference type="GO" id="GO:0016491">
    <property type="term" value="F:oxidoreductase activity"/>
    <property type="evidence" value="ECO:0007669"/>
    <property type="project" value="TreeGrafter"/>
</dbReference>
<dbReference type="PANTHER" id="PTHR11709:SF417">
    <property type="entry name" value="LACCASE-17"/>
    <property type="match status" value="1"/>
</dbReference>
<gene>
    <name evidence="2" type="ORF">ZIOFF_057837</name>
</gene>
<organism evidence="2 3">
    <name type="scientific">Zingiber officinale</name>
    <name type="common">Ginger</name>
    <name type="synonym">Amomum zingiber</name>
    <dbReference type="NCBI Taxonomy" id="94328"/>
    <lineage>
        <taxon>Eukaryota</taxon>
        <taxon>Viridiplantae</taxon>
        <taxon>Streptophyta</taxon>
        <taxon>Embryophyta</taxon>
        <taxon>Tracheophyta</taxon>
        <taxon>Spermatophyta</taxon>
        <taxon>Magnoliopsida</taxon>
        <taxon>Liliopsida</taxon>
        <taxon>Zingiberales</taxon>
        <taxon>Zingiberaceae</taxon>
        <taxon>Zingiber</taxon>
    </lineage>
</organism>
<keyword evidence="3" id="KW-1185">Reference proteome</keyword>
<proteinExistence type="predicted"/>
<reference evidence="2 3" key="1">
    <citation type="submission" date="2020-08" db="EMBL/GenBank/DDBJ databases">
        <title>Plant Genome Project.</title>
        <authorList>
            <person name="Zhang R.-G."/>
        </authorList>
    </citation>
    <scope>NUCLEOTIDE SEQUENCE [LARGE SCALE GENOMIC DNA]</scope>
    <source>
        <tissue evidence="2">Rhizome</tissue>
    </source>
</reference>
<evidence type="ECO:0000313" key="2">
    <source>
        <dbReference type="EMBL" id="KAG6481241.1"/>
    </source>
</evidence>
<dbReference type="Pfam" id="PF00394">
    <property type="entry name" value="Cu-oxidase"/>
    <property type="match status" value="1"/>
</dbReference>
<dbReference type="EMBL" id="JACMSC010000016">
    <property type="protein sequence ID" value="KAG6481241.1"/>
    <property type="molecule type" value="Genomic_DNA"/>
</dbReference>
<name>A0A8J5F443_ZINOF</name>
<protein>
    <recommendedName>
        <fullName evidence="1">Plastocyanin-like domain-containing protein</fullName>
    </recommendedName>
</protein>
<dbReference type="InterPro" id="IPR008972">
    <property type="entry name" value="Cupredoxin"/>
</dbReference>
<dbReference type="InterPro" id="IPR045087">
    <property type="entry name" value="Cu-oxidase_fam"/>
</dbReference>
<dbReference type="Proteomes" id="UP000734854">
    <property type="component" value="Unassembled WGS sequence"/>
</dbReference>
<dbReference type="PANTHER" id="PTHR11709">
    <property type="entry name" value="MULTI-COPPER OXIDASE"/>
    <property type="match status" value="1"/>
</dbReference>
<accession>A0A8J5F443</accession>
<sequence>MPRKVEEASTAFAETGVRYHAAFEAFIFRKNYLFCGSKQHRDTFKLEVEAGKTYMLRLINAAVNDELFFSVADNNLTVVDVDGVYVKPFDADIILNSTGQTTNLLLRTIRSHSIATFVM</sequence>